<evidence type="ECO:0000256" key="2">
    <source>
        <dbReference type="SAM" id="SignalP"/>
    </source>
</evidence>
<feature type="chain" id="PRO_5039274718" description="Lipoprotein" evidence="2">
    <location>
        <begin position="30"/>
        <end position="236"/>
    </location>
</feature>
<dbReference type="RefSeq" id="WP_093608286.1">
    <property type="nucleotide sequence ID" value="NZ_FNFF01000002.1"/>
</dbReference>
<organism evidence="3 4">
    <name type="scientific">Streptomyces indicus</name>
    <dbReference type="NCBI Taxonomy" id="417292"/>
    <lineage>
        <taxon>Bacteria</taxon>
        <taxon>Bacillati</taxon>
        <taxon>Actinomycetota</taxon>
        <taxon>Actinomycetes</taxon>
        <taxon>Kitasatosporales</taxon>
        <taxon>Streptomycetaceae</taxon>
        <taxon>Streptomyces</taxon>
    </lineage>
</organism>
<dbReference type="PROSITE" id="PS51257">
    <property type="entry name" value="PROKAR_LIPOPROTEIN"/>
    <property type="match status" value="1"/>
</dbReference>
<sequence>MRVIRKSSRVTVLGALALAALLTTTACQPGEEDGKADGSKPSATATEKPEQSEKPEQPEQGDKTDKPSKPAGDKTGTAAPEGSGGSGDGKGGVNPADNVCAENGQGPYGKIETLTFGGEAPNTVVGLVLGHYECQGGETEPQFKPDSATGAAMNVLLDDAKLKVVVEGDLAKRMGSSTPDANTFVKEMAELESEGKLVGQKAPQFYFQSDAPNPDAPDGEDTKIVYLHQITFHISN</sequence>
<evidence type="ECO:0000256" key="1">
    <source>
        <dbReference type="SAM" id="MobiDB-lite"/>
    </source>
</evidence>
<keyword evidence="4" id="KW-1185">Reference proteome</keyword>
<proteinExistence type="predicted"/>
<protein>
    <recommendedName>
        <fullName evidence="5">Lipoprotein</fullName>
    </recommendedName>
</protein>
<dbReference type="AlphaFoldDB" id="A0A1G8WM95"/>
<feature type="compositionally biased region" description="Gly residues" evidence="1">
    <location>
        <begin position="82"/>
        <end position="92"/>
    </location>
</feature>
<feature type="region of interest" description="Disordered" evidence="1">
    <location>
        <begin position="24"/>
        <end position="101"/>
    </location>
</feature>
<feature type="signal peptide" evidence="2">
    <location>
        <begin position="1"/>
        <end position="29"/>
    </location>
</feature>
<dbReference type="EMBL" id="FNFF01000002">
    <property type="protein sequence ID" value="SDJ79183.1"/>
    <property type="molecule type" value="Genomic_DNA"/>
</dbReference>
<name>A0A1G8WM95_9ACTN</name>
<evidence type="ECO:0000313" key="3">
    <source>
        <dbReference type="EMBL" id="SDJ79183.1"/>
    </source>
</evidence>
<reference evidence="3 4" key="1">
    <citation type="submission" date="2016-10" db="EMBL/GenBank/DDBJ databases">
        <authorList>
            <person name="de Groot N.N."/>
        </authorList>
    </citation>
    <scope>NUCLEOTIDE SEQUENCE [LARGE SCALE GENOMIC DNA]</scope>
    <source>
        <strain evidence="3 4">CGMCC 4.5727</strain>
    </source>
</reference>
<dbReference type="OrthoDB" id="4245219at2"/>
<gene>
    <name evidence="3" type="ORF">SAMN05421806_102545</name>
</gene>
<accession>A0A1G8WM95</accession>
<evidence type="ECO:0008006" key="5">
    <source>
        <dbReference type="Google" id="ProtNLM"/>
    </source>
</evidence>
<keyword evidence="2" id="KW-0732">Signal</keyword>
<feature type="compositionally biased region" description="Basic and acidic residues" evidence="1">
    <location>
        <begin position="47"/>
        <end position="72"/>
    </location>
</feature>
<dbReference type="Proteomes" id="UP000199155">
    <property type="component" value="Unassembled WGS sequence"/>
</dbReference>
<evidence type="ECO:0000313" key="4">
    <source>
        <dbReference type="Proteomes" id="UP000199155"/>
    </source>
</evidence>